<reference evidence="1" key="1">
    <citation type="submission" date="2022-06" db="EMBL/GenBank/DDBJ databases">
        <title>Fusarium solani species complex genomes reveal bases of compartmentalisation and animal pathogenesis.</title>
        <authorList>
            <person name="Tsai I.J."/>
        </authorList>
    </citation>
    <scope>NUCLEOTIDE SEQUENCE</scope>
    <source>
        <strain evidence="1">Fu6.1</strain>
    </source>
</reference>
<accession>A0ACC0R6L4</accession>
<protein>
    <submittedName>
        <fullName evidence="1">Uncharacterized protein</fullName>
    </submittedName>
</protein>
<comment type="caution">
    <text evidence="1">The sequence shown here is derived from an EMBL/GenBank/DDBJ whole genome shotgun (WGS) entry which is preliminary data.</text>
</comment>
<evidence type="ECO:0000313" key="2">
    <source>
        <dbReference type="Proteomes" id="UP001065298"/>
    </source>
</evidence>
<gene>
    <name evidence="1" type="ORF">NCS57_00434400</name>
</gene>
<dbReference type="Proteomes" id="UP001065298">
    <property type="component" value="Chromosome 3"/>
</dbReference>
<organism evidence="1 2">
    <name type="scientific">Fusarium keratoplasticum</name>
    <dbReference type="NCBI Taxonomy" id="1328300"/>
    <lineage>
        <taxon>Eukaryota</taxon>
        <taxon>Fungi</taxon>
        <taxon>Dikarya</taxon>
        <taxon>Ascomycota</taxon>
        <taxon>Pezizomycotina</taxon>
        <taxon>Sordariomycetes</taxon>
        <taxon>Hypocreomycetidae</taxon>
        <taxon>Hypocreales</taxon>
        <taxon>Nectriaceae</taxon>
        <taxon>Fusarium</taxon>
        <taxon>Fusarium solani species complex</taxon>
    </lineage>
</organism>
<keyword evidence="2" id="KW-1185">Reference proteome</keyword>
<sequence length="452" mass="52276">MARTRRVRKQSPEPEPEPPRFLSRFRRRNKKKPVPTPKDILSVPDNPQSGSPLFRLLPAEVRNQIFALALTDYEDPSPDNHYDGNTCFTRPSYFAPRRTDTTLLRTCRAVYRECRFLPFMLTEQLHWLSFDERAPPEYDVNTAVDKLHATAMEIAQQMGQEQVQIEGIRAFPQMFKLEGGELGRLLMSPYMDPKRLTITIRHADWWNWEDDAPLRFESSWISDVSDVLSPSLNEICIEMETLERKKRQVDRIAKMMIERWFFKKPDGTVLVADTEGSTRQESRWRGTSRWHNKRWIRDETEEGVIDYYIVSVTFRPRHVIERNGGKISEHVSKWVETYDYDNDELRLRLPDETPMDCPEPYIYECEDFGYWCGNGDTDDSQDDAEAEWSGEGSDEGDEEGNDGESNEGSDEGTDEEHDDDPATGLTQAQAQAQAQRSGDGIVRSGGEGTERL</sequence>
<dbReference type="EMBL" id="CM046505">
    <property type="protein sequence ID" value="KAI8675334.1"/>
    <property type="molecule type" value="Genomic_DNA"/>
</dbReference>
<proteinExistence type="predicted"/>
<name>A0ACC0R6L4_9HYPO</name>
<evidence type="ECO:0000313" key="1">
    <source>
        <dbReference type="EMBL" id="KAI8675334.1"/>
    </source>
</evidence>